<dbReference type="InterPro" id="IPR018488">
    <property type="entry name" value="cNMP-bd_CS"/>
</dbReference>
<organism evidence="3 4">
    <name type="scientific">Nicrophorus vespilloides</name>
    <name type="common">Boreal carrion beetle</name>
    <dbReference type="NCBI Taxonomy" id="110193"/>
    <lineage>
        <taxon>Eukaryota</taxon>
        <taxon>Metazoa</taxon>
        <taxon>Ecdysozoa</taxon>
        <taxon>Arthropoda</taxon>
        <taxon>Hexapoda</taxon>
        <taxon>Insecta</taxon>
        <taxon>Pterygota</taxon>
        <taxon>Neoptera</taxon>
        <taxon>Endopterygota</taxon>
        <taxon>Coleoptera</taxon>
        <taxon>Polyphaga</taxon>
        <taxon>Staphyliniformia</taxon>
        <taxon>Silphidae</taxon>
        <taxon>Nicrophorinae</taxon>
        <taxon>Nicrophorus</taxon>
    </lineage>
</organism>
<dbReference type="CDD" id="cd00038">
    <property type="entry name" value="CAP_ED"/>
    <property type="match status" value="1"/>
</dbReference>
<feature type="domain" description="Cyclic nucleotide-binding" evidence="2">
    <location>
        <begin position="263"/>
        <end position="361"/>
    </location>
</feature>
<dbReference type="Gene3D" id="1.10.287.630">
    <property type="entry name" value="Helix hairpin bin"/>
    <property type="match status" value="1"/>
</dbReference>
<dbReference type="PROSITE" id="PS50042">
    <property type="entry name" value="CNMP_BINDING_3"/>
    <property type="match status" value="1"/>
</dbReference>
<evidence type="ECO:0000256" key="1">
    <source>
        <dbReference type="SAM" id="Phobius"/>
    </source>
</evidence>
<dbReference type="PANTHER" id="PTHR45689">
    <property type="entry name" value="I[[H]] CHANNEL, ISOFORM E"/>
    <property type="match status" value="1"/>
</dbReference>
<dbReference type="Proteomes" id="UP000695000">
    <property type="component" value="Unplaced"/>
</dbReference>
<keyword evidence="1" id="KW-0812">Transmembrane</keyword>
<keyword evidence="1" id="KW-1133">Transmembrane helix</keyword>
<proteinExistence type="predicted"/>
<dbReference type="RefSeq" id="XP_017777441.1">
    <property type="nucleotide sequence ID" value="XM_017921952.1"/>
</dbReference>
<dbReference type="GeneID" id="108563315"/>
<sequence>MASFGFYCDLVCSIPIYLITGVICKIYPSLRISKVLRICEIVTMFKFLRIKKFLKYLGHTTELIRHYYYSRRSLKYLLVSLLALHWSTCMYISISEWFYYFNHDNEYPIPSLSTRNALLYDYLSIYCQSLHKVSSYLLGVSIVTGFRRTVYFQITEPRELTCFLIFSPIGYIFCNLLLVLVLQMIISMNSSEIKYNEILSQVNCYMSHKDLPNNMKERILSYYDYRFQKKYFRESTIMAMLSETLRRDINLHSCRTLIDSVPLLKDLPSEIISEVVHHLRHEVFLYNDIIVKAGAIGDCMYFISNGTVAVSTPTGKEICHLQDGAYFGEIALISKDQKRVANVVAIEICEIYRLDRRNFRNCFPTNSVFYKKIEQIAQERMEKTVLLEELHKKYVLERTTKHKAEEAQNIDIF</sequence>
<name>A0ABM1MS91_NICVS</name>
<feature type="transmembrane region" description="Helical" evidence="1">
    <location>
        <begin position="6"/>
        <end position="27"/>
    </location>
</feature>
<dbReference type="SUPFAM" id="SSF51206">
    <property type="entry name" value="cAMP-binding domain-like"/>
    <property type="match status" value="1"/>
</dbReference>
<feature type="transmembrane region" description="Helical" evidence="1">
    <location>
        <begin position="74"/>
        <end position="94"/>
    </location>
</feature>
<dbReference type="InterPro" id="IPR018490">
    <property type="entry name" value="cNMP-bd_dom_sf"/>
</dbReference>
<dbReference type="SMART" id="SM00100">
    <property type="entry name" value="cNMP"/>
    <property type="match status" value="1"/>
</dbReference>
<keyword evidence="1" id="KW-0472">Membrane</keyword>
<evidence type="ECO:0000313" key="4">
    <source>
        <dbReference type="RefSeq" id="XP_017777441.1"/>
    </source>
</evidence>
<protein>
    <submittedName>
        <fullName evidence="4">Potassium/sodium hyperpolarization-activated cyclic nucleotide-gated channel 1-like</fullName>
    </submittedName>
</protein>
<keyword evidence="3" id="KW-1185">Reference proteome</keyword>
<dbReference type="InterPro" id="IPR014710">
    <property type="entry name" value="RmlC-like_jellyroll"/>
</dbReference>
<dbReference type="Pfam" id="PF00027">
    <property type="entry name" value="cNMP_binding"/>
    <property type="match status" value="1"/>
</dbReference>
<gene>
    <name evidence="4" type="primary">LOC108563315</name>
</gene>
<dbReference type="PANTHER" id="PTHR45689:SF14">
    <property type="entry name" value="CYCLIC NUCLEOTIDE-GATED CATION CHANNEL SUBUNIT A-LIKE PROTEIN"/>
    <property type="match status" value="1"/>
</dbReference>
<evidence type="ECO:0000313" key="3">
    <source>
        <dbReference type="Proteomes" id="UP000695000"/>
    </source>
</evidence>
<dbReference type="Gene3D" id="2.60.120.10">
    <property type="entry name" value="Jelly Rolls"/>
    <property type="match status" value="1"/>
</dbReference>
<dbReference type="InterPro" id="IPR051413">
    <property type="entry name" value="K/Na_HCN_channel"/>
</dbReference>
<evidence type="ECO:0000259" key="2">
    <source>
        <dbReference type="PROSITE" id="PS50042"/>
    </source>
</evidence>
<dbReference type="InterPro" id="IPR000595">
    <property type="entry name" value="cNMP-bd_dom"/>
</dbReference>
<accession>A0ABM1MS91</accession>
<dbReference type="PROSITE" id="PS00888">
    <property type="entry name" value="CNMP_BINDING_1"/>
    <property type="match status" value="1"/>
</dbReference>
<reference evidence="4" key="1">
    <citation type="submission" date="2025-08" db="UniProtKB">
        <authorList>
            <consortium name="RefSeq"/>
        </authorList>
    </citation>
    <scope>IDENTIFICATION</scope>
    <source>
        <tissue evidence="4">Whole Larva</tissue>
    </source>
</reference>
<feature type="transmembrane region" description="Helical" evidence="1">
    <location>
        <begin position="162"/>
        <end position="186"/>
    </location>
</feature>